<evidence type="ECO:0000313" key="1">
    <source>
        <dbReference type="EMBL" id="KAJ9058842.1"/>
    </source>
</evidence>
<reference evidence="1" key="1">
    <citation type="submission" date="2022-04" db="EMBL/GenBank/DDBJ databases">
        <title>Genome of the entomopathogenic fungus Entomophthora muscae.</title>
        <authorList>
            <person name="Elya C."/>
            <person name="Lovett B.R."/>
            <person name="Lee E."/>
            <person name="Macias A.M."/>
            <person name="Hajek A.E."/>
            <person name="De Bivort B.L."/>
            <person name="Kasson M.T."/>
            <person name="De Fine Licht H.H."/>
            <person name="Stajich J.E."/>
        </authorList>
    </citation>
    <scope>NUCLEOTIDE SEQUENCE</scope>
    <source>
        <strain evidence="1">Berkeley</strain>
    </source>
</reference>
<protein>
    <submittedName>
        <fullName evidence="1">Ribose-phosphate pyrophosphokinase</fullName>
        <ecNumber evidence="1">2.7.6.1</ecNumber>
    </submittedName>
</protein>
<dbReference type="Proteomes" id="UP001165960">
    <property type="component" value="Unassembled WGS sequence"/>
</dbReference>
<organism evidence="1 2">
    <name type="scientific">Entomophthora muscae</name>
    <dbReference type="NCBI Taxonomy" id="34485"/>
    <lineage>
        <taxon>Eukaryota</taxon>
        <taxon>Fungi</taxon>
        <taxon>Fungi incertae sedis</taxon>
        <taxon>Zoopagomycota</taxon>
        <taxon>Entomophthoromycotina</taxon>
        <taxon>Entomophthoromycetes</taxon>
        <taxon>Entomophthorales</taxon>
        <taxon>Entomophthoraceae</taxon>
        <taxon>Entomophthora</taxon>
    </lineage>
</organism>
<gene>
    <name evidence="1" type="primary">PRS5_1</name>
    <name evidence="1" type="ORF">DSO57_1008061</name>
</gene>
<name>A0ACC2S983_9FUNG</name>
<dbReference type="EMBL" id="QTSX02005704">
    <property type="protein sequence ID" value="KAJ9058842.1"/>
    <property type="molecule type" value="Genomic_DNA"/>
</dbReference>
<evidence type="ECO:0000313" key="2">
    <source>
        <dbReference type="Proteomes" id="UP001165960"/>
    </source>
</evidence>
<keyword evidence="2" id="KW-1185">Reference proteome</keyword>
<sequence length="539" mass="58881">MKNIVIFSGSSHPQFVDSICDQLGIERGKVKLNKFSNMETNIEFQESVRGKDVFIVQSGCGNVNDSIMELLIMVGACKTATAKSVNAVLPSFPYARQPDVPYAKSHSSILRFWTPQASGLTEKEDSQIMIPEPNSSAMKPLDTEDVLASPEALGFGISPLQNISYLDESNFGNAKAEATATFRGPHKEVKSIDIPKKKNTDPSGYRISGFNSLRQEDFGSPPNRAPLSSSFKADSPFKLSSLRTTPFGSLPARASRKESYPFTLNESDMPVGSPTSPMILPALNYTTMAEILQTKMISTAPQPKKEVPQDLFYSTPVPKSTGYKRWSARTGTLVANLLTEIGADRIITMDLHDPQFQGYFDVPVDLLYAEPSILFYIKNNIPDYQNAVIVSPDAGGAKRATSIANKLRLNFALIHKEGKVKNNKKISLVGDVKDKVAIIIDDIADTCGTLGLAAEILVAHGAREVHAIVTHGMLSGPAIEVINGSALSSVAVTNTIPQDEKLQRCSKLVSIDVSSTFAEAIRRIYYGESLTQMFKTRWF</sequence>
<accession>A0ACC2S983</accession>
<comment type="caution">
    <text evidence="1">The sequence shown here is derived from an EMBL/GenBank/DDBJ whole genome shotgun (WGS) entry which is preliminary data.</text>
</comment>
<keyword evidence="1" id="KW-0808">Transferase</keyword>
<proteinExistence type="predicted"/>
<dbReference type="EC" id="2.7.6.1" evidence="1"/>